<keyword evidence="2" id="KW-1185">Reference proteome</keyword>
<evidence type="ECO:0000313" key="2">
    <source>
        <dbReference type="Proteomes" id="UP000055024"/>
    </source>
</evidence>
<dbReference type="Proteomes" id="UP000055024">
    <property type="component" value="Unassembled WGS sequence"/>
</dbReference>
<dbReference type="AlphaFoldDB" id="A0A0V1HD36"/>
<reference evidence="1 2" key="1">
    <citation type="submission" date="2015-01" db="EMBL/GenBank/DDBJ databases">
        <title>Evolution of Trichinella species and genotypes.</title>
        <authorList>
            <person name="Korhonen P.K."/>
            <person name="Edoardo P."/>
            <person name="Giuseppe L.R."/>
            <person name="Gasser R.B."/>
        </authorList>
    </citation>
    <scope>NUCLEOTIDE SEQUENCE [LARGE SCALE GENOMIC DNA]</scope>
    <source>
        <strain evidence="1">ISS1029</strain>
    </source>
</reference>
<dbReference type="EMBL" id="JYDP01000086">
    <property type="protein sequence ID" value="KRZ08481.1"/>
    <property type="molecule type" value="Genomic_DNA"/>
</dbReference>
<name>A0A0V1HD36_9BILA</name>
<protein>
    <submittedName>
        <fullName evidence="1">Uncharacterized protein</fullName>
    </submittedName>
</protein>
<organism evidence="1 2">
    <name type="scientific">Trichinella zimbabwensis</name>
    <dbReference type="NCBI Taxonomy" id="268475"/>
    <lineage>
        <taxon>Eukaryota</taxon>
        <taxon>Metazoa</taxon>
        <taxon>Ecdysozoa</taxon>
        <taxon>Nematoda</taxon>
        <taxon>Enoplea</taxon>
        <taxon>Dorylaimia</taxon>
        <taxon>Trichinellida</taxon>
        <taxon>Trichinellidae</taxon>
        <taxon>Trichinella</taxon>
    </lineage>
</organism>
<proteinExistence type="predicted"/>
<accession>A0A0V1HD36</accession>
<sequence>MDKAELQRLVDSLRRQLKMHRICVSVSAADYRKMSSLLNYNGSYAKLLDTLLEAKQFHGMSTPISACLLVATLQRLDKVDPHLKHLSFSASDVWKTITSNCFKNIFELSAKLGMASNFMNGK</sequence>
<gene>
    <name evidence="1" type="ORF">T11_3949</name>
</gene>
<comment type="caution">
    <text evidence="1">The sequence shown here is derived from an EMBL/GenBank/DDBJ whole genome shotgun (WGS) entry which is preliminary data.</text>
</comment>
<evidence type="ECO:0000313" key="1">
    <source>
        <dbReference type="EMBL" id="KRZ08481.1"/>
    </source>
</evidence>